<dbReference type="Pfam" id="PF08164">
    <property type="entry name" value="TRAUB"/>
    <property type="match status" value="1"/>
</dbReference>
<feature type="compositionally biased region" description="Acidic residues" evidence="2">
    <location>
        <begin position="179"/>
        <end position="213"/>
    </location>
</feature>
<evidence type="ECO:0000259" key="3">
    <source>
        <dbReference type="Pfam" id="PF08164"/>
    </source>
</evidence>
<feature type="compositionally biased region" description="Basic and acidic residues" evidence="2">
    <location>
        <begin position="512"/>
        <end position="521"/>
    </location>
</feature>
<feature type="compositionally biased region" description="Acidic residues" evidence="2">
    <location>
        <begin position="321"/>
        <end position="342"/>
    </location>
</feature>
<feature type="region of interest" description="Disordered" evidence="2">
    <location>
        <begin position="496"/>
        <end position="523"/>
    </location>
</feature>
<accession>L8GKM1</accession>
<dbReference type="OrthoDB" id="5783963at2759"/>
<feature type="region of interest" description="Disordered" evidence="2">
    <location>
        <begin position="303"/>
        <end position="350"/>
    </location>
</feature>
<feature type="domain" description="AATF leucine zipper-containing" evidence="4">
    <location>
        <begin position="254"/>
        <end position="310"/>
    </location>
</feature>
<reference evidence="5 6" key="1">
    <citation type="journal article" date="2013" name="Genome Biol.">
        <title>Genome of Acanthamoeba castellanii highlights extensive lateral gene transfer and early evolution of tyrosine kinase signaling.</title>
        <authorList>
            <person name="Clarke M."/>
            <person name="Lohan A.J."/>
            <person name="Liu B."/>
            <person name="Lagkouvardos I."/>
            <person name="Roy S."/>
            <person name="Zafar N."/>
            <person name="Bertelli C."/>
            <person name="Schilde C."/>
            <person name="Kianianmomeni A."/>
            <person name="Burglin T.R."/>
            <person name="Frech C."/>
            <person name="Turcotte B."/>
            <person name="Kopec K.O."/>
            <person name="Synnott J.M."/>
            <person name="Choo C."/>
            <person name="Paponov I."/>
            <person name="Finkler A."/>
            <person name="Soon Heng Tan C."/>
            <person name="Hutchins A.P."/>
            <person name="Weinmeier T."/>
            <person name="Rattei T."/>
            <person name="Chu J.S."/>
            <person name="Gimenez G."/>
            <person name="Irimia M."/>
            <person name="Rigden D.J."/>
            <person name="Fitzpatrick D.A."/>
            <person name="Lorenzo-Morales J."/>
            <person name="Bateman A."/>
            <person name="Chiu C.H."/>
            <person name="Tang P."/>
            <person name="Hegemann P."/>
            <person name="Fromm H."/>
            <person name="Raoult D."/>
            <person name="Greub G."/>
            <person name="Miranda-Saavedra D."/>
            <person name="Chen N."/>
            <person name="Nash P."/>
            <person name="Ginger M.L."/>
            <person name="Horn M."/>
            <person name="Schaap P."/>
            <person name="Caler L."/>
            <person name="Loftus B."/>
        </authorList>
    </citation>
    <scope>NUCLEOTIDE SEQUENCE [LARGE SCALE GENOMIC DNA]</scope>
    <source>
        <strain evidence="5 6">Neff</strain>
    </source>
</reference>
<proteinExistence type="inferred from homology"/>
<name>L8GKM1_ACACF</name>
<dbReference type="STRING" id="1257118.L8GKM1"/>
<feature type="compositionally biased region" description="Basic residues" evidence="2">
    <location>
        <begin position="308"/>
        <end position="317"/>
    </location>
</feature>
<dbReference type="PANTHER" id="PTHR15565:SF0">
    <property type="entry name" value="PROTEIN AATF"/>
    <property type="match status" value="1"/>
</dbReference>
<feature type="domain" description="Apoptosis-antagonizing transcription factor C-terminal" evidence="3">
    <location>
        <begin position="535"/>
        <end position="618"/>
    </location>
</feature>
<feature type="compositionally biased region" description="Acidic residues" evidence="2">
    <location>
        <begin position="111"/>
        <end position="129"/>
    </location>
</feature>
<dbReference type="GeneID" id="14913302"/>
<dbReference type="InterPro" id="IPR025160">
    <property type="entry name" value="AATF"/>
</dbReference>
<dbReference type="KEGG" id="acan:ACA1_092800"/>
<dbReference type="AlphaFoldDB" id="L8GKM1"/>
<feature type="region of interest" description="Disordered" evidence="2">
    <location>
        <begin position="53"/>
        <end position="246"/>
    </location>
</feature>
<dbReference type="InterPro" id="IPR039223">
    <property type="entry name" value="AATF/Bfr2"/>
</dbReference>
<dbReference type="PANTHER" id="PTHR15565">
    <property type="entry name" value="AATF PROTEIN APOPTOSIS ANTAGONIZING TRANSCRIPTION FACTOR"/>
    <property type="match status" value="1"/>
</dbReference>
<protein>
    <submittedName>
        <fullName evidence="5">TRAUB domain containing protein</fullName>
    </submittedName>
</protein>
<dbReference type="Pfam" id="PF13339">
    <property type="entry name" value="AATF-Che1"/>
    <property type="match status" value="1"/>
</dbReference>
<evidence type="ECO:0000256" key="1">
    <source>
        <dbReference type="ARBA" id="ARBA00008966"/>
    </source>
</evidence>
<evidence type="ECO:0000256" key="2">
    <source>
        <dbReference type="SAM" id="MobiDB-lite"/>
    </source>
</evidence>
<evidence type="ECO:0000313" key="5">
    <source>
        <dbReference type="EMBL" id="ELR12746.1"/>
    </source>
</evidence>
<gene>
    <name evidence="5" type="ORF">ACA1_092800</name>
</gene>
<sequence>MLEEYLNPRPKNVEAAEDVIGGGASIMPYHEDFQAESASKGKVLRKSVKEALPLRASDLSMGTRYHGSKVSRKDLEEEGWEVEESSAEEDDDDDDDEEEEEEKAQKHPFDHEEDGEMMEDEDEDDDEEGASMGAGDENDDEADEDSEEEIEIGRGGKIVIKQKGAATTSSPNKRKRAENDDDGEDDDQNGDELDDSEGEFDDEGEDDDDDIEGMDMMSEMQQEGEEKLEKELQKLKEEEKRAVTSIRSDNRKELEKAIHTKNQKLLWNSFMEMRISFQQMLTLANRLPHPKAYSLFMSPAAALGEKKSQKRQSKKHKKNEENEDDEEDAEENEENEEVDEEQEGKSQKLKAGLAEASSSLASLFDGLFSAKKTLLAGNDSFAPVLADASKHNDDDDHLTLGENGEANGSGKSVEPKWEEFLAVEENLWKRTDEVIDRWNRKTMLSQGIMQKEFKAINRTVLNQISQLMADQHRLVKRTQLKRSSAKVIGAALYPQKPKEEEAAAPAPDGVPEDGKKKKEREEEYDEEIFDDSDFYHQLLRELVESGTANVTDPIALGRSHAQLRRMLRKNKKKDVDQKASKGRKLRYDVMAPLVNFMPAITTTQQVTPMAEELFSHLFSS</sequence>
<dbReference type="GO" id="GO:0005730">
    <property type="term" value="C:nucleolus"/>
    <property type="evidence" value="ECO:0007669"/>
    <property type="project" value="TreeGrafter"/>
</dbReference>
<comment type="similarity">
    <text evidence="1">Belongs to the AATF family.</text>
</comment>
<dbReference type="OMA" id="INFMAPN"/>
<dbReference type="Proteomes" id="UP000011083">
    <property type="component" value="Unassembled WGS sequence"/>
</dbReference>
<dbReference type="VEuPathDB" id="AmoebaDB:ACA1_092800"/>
<keyword evidence="6" id="KW-1185">Reference proteome</keyword>
<organism evidence="5 6">
    <name type="scientific">Acanthamoeba castellanii (strain ATCC 30010 / Neff)</name>
    <dbReference type="NCBI Taxonomy" id="1257118"/>
    <lineage>
        <taxon>Eukaryota</taxon>
        <taxon>Amoebozoa</taxon>
        <taxon>Discosea</taxon>
        <taxon>Longamoebia</taxon>
        <taxon>Centramoebida</taxon>
        <taxon>Acanthamoebidae</taxon>
        <taxon>Acanthamoeba</taxon>
    </lineage>
</organism>
<feature type="compositionally biased region" description="Acidic residues" evidence="2">
    <location>
        <begin position="136"/>
        <end position="150"/>
    </location>
</feature>
<dbReference type="RefSeq" id="XP_004334759.1">
    <property type="nucleotide sequence ID" value="XM_004334711.1"/>
</dbReference>
<feature type="compositionally biased region" description="Basic and acidic residues" evidence="2">
    <location>
        <begin position="224"/>
        <end position="246"/>
    </location>
</feature>
<evidence type="ECO:0000313" key="6">
    <source>
        <dbReference type="Proteomes" id="UP000011083"/>
    </source>
</evidence>
<dbReference type="EMBL" id="KB008103">
    <property type="protein sequence ID" value="ELR12746.1"/>
    <property type="molecule type" value="Genomic_DNA"/>
</dbReference>
<evidence type="ECO:0000259" key="4">
    <source>
        <dbReference type="Pfam" id="PF13339"/>
    </source>
</evidence>
<feature type="compositionally biased region" description="Acidic residues" evidence="2">
    <location>
        <begin position="76"/>
        <end position="102"/>
    </location>
</feature>
<dbReference type="InterPro" id="IPR012617">
    <property type="entry name" value="AATF_C"/>
</dbReference>